<accession>A0A0D2EGD8</accession>
<comment type="subcellular location">
    <subcellularLocation>
        <location evidence="1">Nucleus</location>
    </subcellularLocation>
</comment>
<feature type="coiled-coil region" evidence="7">
    <location>
        <begin position="132"/>
        <end position="166"/>
    </location>
</feature>
<keyword evidence="4" id="KW-0747">Spliceosome</keyword>
<dbReference type="GO" id="GO:0071011">
    <property type="term" value="C:precatalytic spliceosome"/>
    <property type="evidence" value="ECO:0007669"/>
    <property type="project" value="TreeGrafter"/>
</dbReference>
<organism evidence="8 9">
    <name type="scientific">Exophiala xenobiotica</name>
    <dbReference type="NCBI Taxonomy" id="348802"/>
    <lineage>
        <taxon>Eukaryota</taxon>
        <taxon>Fungi</taxon>
        <taxon>Dikarya</taxon>
        <taxon>Ascomycota</taxon>
        <taxon>Pezizomycotina</taxon>
        <taxon>Eurotiomycetes</taxon>
        <taxon>Chaetothyriomycetidae</taxon>
        <taxon>Chaetothyriales</taxon>
        <taxon>Herpotrichiellaceae</taxon>
        <taxon>Exophiala</taxon>
    </lineage>
</organism>
<evidence type="ECO:0000256" key="6">
    <source>
        <dbReference type="ARBA" id="ARBA00023242"/>
    </source>
</evidence>
<gene>
    <name evidence="8" type="ORF">PV05_06843</name>
</gene>
<dbReference type="InterPro" id="IPR008409">
    <property type="entry name" value="SPF27"/>
</dbReference>
<comment type="similarity">
    <text evidence="2">Belongs to the SPF27 family.</text>
</comment>
<dbReference type="OrthoDB" id="205794at2759"/>
<dbReference type="PANTHER" id="PTHR13296">
    <property type="entry name" value="BCAS2 PROTEIN"/>
    <property type="match status" value="1"/>
</dbReference>
<name>A0A0D2EGD8_9EURO</name>
<dbReference type="STRING" id="348802.A0A0D2EGD8"/>
<evidence type="ECO:0000256" key="1">
    <source>
        <dbReference type="ARBA" id="ARBA00004123"/>
    </source>
</evidence>
<keyword evidence="3" id="KW-0507">mRNA processing</keyword>
<evidence type="ECO:0000256" key="7">
    <source>
        <dbReference type="SAM" id="Coils"/>
    </source>
</evidence>
<evidence type="ECO:0000313" key="9">
    <source>
        <dbReference type="Proteomes" id="UP000054342"/>
    </source>
</evidence>
<proteinExistence type="inferred from homology"/>
<evidence type="ECO:0000313" key="8">
    <source>
        <dbReference type="EMBL" id="KIW54488.1"/>
    </source>
</evidence>
<dbReference type="GO" id="GO:0008380">
    <property type="term" value="P:RNA splicing"/>
    <property type="evidence" value="ECO:0007669"/>
    <property type="project" value="UniProtKB-KW"/>
</dbReference>
<dbReference type="GeneID" id="25328751"/>
<dbReference type="AlphaFoldDB" id="A0A0D2EGD8"/>
<dbReference type="GO" id="GO:0006397">
    <property type="term" value="P:mRNA processing"/>
    <property type="evidence" value="ECO:0007669"/>
    <property type="project" value="UniProtKB-KW"/>
</dbReference>
<reference evidence="8 9" key="1">
    <citation type="submission" date="2015-01" db="EMBL/GenBank/DDBJ databases">
        <title>The Genome Sequence of Exophiala xenobiotica CBS118157.</title>
        <authorList>
            <consortium name="The Broad Institute Genomics Platform"/>
            <person name="Cuomo C."/>
            <person name="de Hoog S."/>
            <person name="Gorbushina A."/>
            <person name="Stielow B."/>
            <person name="Teixiera M."/>
            <person name="Abouelleil A."/>
            <person name="Chapman S.B."/>
            <person name="Priest M."/>
            <person name="Young S.K."/>
            <person name="Wortman J."/>
            <person name="Nusbaum C."/>
            <person name="Birren B."/>
        </authorList>
    </citation>
    <scope>NUCLEOTIDE SEQUENCE [LARGE SCALE GENOMIC DNA]</scope>
    <source>
        <strain evidence="8 9">CBS 118157</strain>
    </source>
</reference>
<evidence type="ECO:0000256" key="3">
    <source>
        <dbReference type="ARBA" id="ARBA00022664"/>
    </source>
</evidence>
<keyword evidence="6" id="KW-0539">Nucleus</keyword>
<protein>
    <recommendedName>
        <fullName evidence="10">Pre-mRNA-splicing factor SPF27</fullName>
    </recommendedName>
</protein>
<evidence type="ECO:0000256" key="2">
    <source>
        <dbReference type="ARBA" id="ARBA00010788"/>
    </source>
</evidence>
<dbReference type="GO" id="GO:0071013">
    <property type="term" value="C:catalytic step 2 spliceosome"/>
    <property type="evidence" value="ECO:0007669"/>
    <property type="project" value="TreeGrafter"/>
</dbReference>
<keyword evidence="7" id="KW-0175">Coiled coil</keyword>
<dbReference type="EMBL" id="KN847320">
    <property type="protein sequence ID" value="KIW54488.1"/>
    <property type="molecule type" value="Genomic_DNA"/>
</dbReference>
<dbReference type="Proteomes" id="UP000054342">
    <property type="component" value="Unassembled WGS sequence"/>
</dbReference>
<dbReference type="Pfam" id="PF05700">
    <property type="entry name" value="BCAS2"/>
    <property type="match status" value="1"/>
</dbReference>
<dbReference type="GO" id="GO:0000974">
    <property type="term" value="C:Prp19 complex"/>
    <property type="evidence" value="ECO:0007669"/>
    <property type="project" value="TreeGrafter"/>
</dbReference>
<evidence type="ECO:0000256" key="5">
    <source>
        <dbReference type="ARBA" id="ARBA00023187"/>
    </source>
</evidence>
<keyword evidence="9" id="KW-1185">Reference proteome</keyword>
<dbReference type="HOGENOM" id="CLU_082523_4_0_1"/>
<dbReference type="RefSeq" id="XP_013315072.1">
    <property type="nucleotide sequence ID" value="XM_013459618.1"/>
</dbReference>
<dbReference type="PANTHER" id="PTHR13296:SF0">
    <property type="entry name" value="PRE-MRNA-SPLICING FACTOR SPF27"/>
    <property type="match status" value="1"/>
</dbReference>
<evidence type="ECO:0008006" key="10">
    <source>
        <dbReference type="Google" id="ProtNLM"/>
    </source>
</evidence>
<keyword evidence="5" id="KW-0508">mRNA splicing</keyword>
<evidence type="ECO:0000256" key="4">
    <source>
        <dbReference type="ARBA" id="ARBA00022728"/>
    </source>
</evidence>
<sequence>MSLLIGSHDSLPYIDREPTDAEKDRVRALINRELPADYLTTPHSSLGPLSETKFSELFSKEIERVAAGQPMEGGIDMARYEAPENEDLDTTDPKANRFALRQAYIASTFLSGRTTNLQLLDEFGKNAWLVSNSQAEEILQDLERALARVKAETDELNKARKAAQEAHKGELLGLQDTWKRGVGQILEIQVATDELRQLIYDRQHQLPAH</sequence>